<name>A0A0F6VYY9_9BACT</name>
<feature type="transmembrane region" description="Helical" evidence="1">
    <location>
        <begin position="147"/>
        <end position="167"/>
    </location>
</feature>
<dbReference type="RefSeq" id="WP_053230676.1">
    <property type="nucleotide sequence ID" value="NZ_CP011125.1"/>
</dbReference>
<evidence type="ECO:0000313" key="3">
    <source>
        <dbReference type="Proteomes" id="UP000034883"/>
    </source>
</evidence>
<dbReference type="Proteomes" id="UP000034883">
    <property type="component" value="Chromosome"/>
</dbReference>
<feature type="transmembrane region" description="Helical" evidence="1">
    <location>
        <begin position="46"/>
        <end position="65"/>
    </location>
</feature>
<feature type="transmembrane region" description="Helical" evidence="1">
    <location>
        <begin position="287"/>
        <end position="305"/>
    </location>
</feature>
<evidence type="ECO:0000313" key="2">
    <source>
        <dbReference type="EMBL" id="AKF03218.1"/>
    </source>
</evidence>
<keyword evidence="3" id="KW-1185">Reference proteome</keyword>
<keyword evidence="1" id="KW-1133">Transmembrane helix</keyword>
<gene>
    <name evidence="2" type="ORF">DB32_000367</name>
</gene>
<evidence type="ECO:0000256" key="1">
    <source>
        <dbReference type="SAM" id="Phobius"/>
    </source>
</evidence>
<feature type="transmembrane region" description="Helical" evidence="1">
    <location>
        <begin position="200"/>
        <end position="224"/>
    </location>
</feature>
<dbReference type="AlphaFoldDB" id="A0A0F6VYY9"/>
<feature type="transmembrane region" description="Helical" evidence="1">
    <location>
        <begin position="257"/>
        <end position="275"/>
    </location>
</feature>
<dbReference type="KEGG" id="samy:DB32_000367"/>
<dbReference type="EMBL" id="CP011125">
    <property type="protein sequence ID" value="AKF03218.1"/>
    <property type="molecule type" value="Genomic_DNA"/>
</dbReference>
<dbReference type="STRING" id="927083.DB32_000367"/>
<sequence>MRYGDFGTIAFGQAMAHLAAAVVAWALAAVVVWRTSPRRPHALRDAALLAIGCALVALAVGPTLWMTADSTVDFALGQACAERGECPTRGVLASHGSYEGGVLWDWALAALWRVSSSPEWMRAAFVVVQAAGAALVTACAHDRAAGALAGLATFVVSYAAAPGFIAFHPTLAPVALTPFVWLVCGSTERRSPLVLALAGAAYGVALGVYIAALFAFVVWLPFLLRHRARDVLFVAAGFVAEQLIATPHAAAYNAHQVGLDAIAIAAVAVVAMGLARRHVLAWADARPFACSAAGMSAATILAAIVTRHPIFPFYFALLAPLIGGCVDEMSRVSRRPRREGALLGAIVIVLVAGSSGFYAVAADRFHEGVFAYRDLRDLAAHTRAGYGAAITAPSHLLVWSLGLWDRDDALVDERTGLTVVTRDDAATALCDDIHWSASGALGACEHETWVRTRGVRLCDVNAETERCRVITSPRDLEMPLDRSPIEFPRTPSRGVLLEAHIEVCPDPRHGSRTLRPLLYVGLPVRRTMRIVEAPPSATVGADRTSVTIDPSVTGCASLVARWDARADRLVPWRDEHIENDLFDQIVLTVEERRAR</sequence>
<feature type="transmembrane region" description="Helical" evidence="1">
    <location>
        <begin position="311"/>
        <end position="329"/>
    </location>
</feature>
<keyword evidence="1" id="KW-0812">Transmembrane</keyword>
<feature type="transmembrane region" description="Helical" evidence="1">
    <location>
        <begin position="341"/>
        <end position="361"/>
    </location>
</feature>
<feature type="transmembrane region" description="Helical" evidence="1">
    <location>
        <begin position="231"/>
        <end position="251"/>
    </location>
</feature>
<proteinExistence type="predicted"/>
<feature type="transmembrane region" description="Helical" evidence="1">
    <location>
        <begin position="120"/>
        <end position="140"/>
    </location>
</feature>
<organism evidence="2 3">
    <name type="scientific">Sandaracinus amylolyticus</name>
    <dbReference type="NCBI Taxonomy" id="927083"/>
    <lineage>
        <taxon>Bacteria</taxon>
        <taxon>Pseudomonadati</taxon>
        <taxon>Myxococcota</taxon>
        <taxon>Polyangia</taxon>
        <taxon>Polyangiales</taxon>
        <taxon>Sandaracinaceae</taxon>
        <taxon>Sandaracinus</taxon>
    </lineage>
</organism>
<feature type="transmembrane region" description="Helical" evidence="1">
    <location>
        <begin position="14"/>
        <end position="34"/>
    </location>
</feature>
<protein>
    <submittedName>
        <fullName evidence="2">Uncharacterized protein</fullName>
    </submittedName>
</protein>
<keyword evidence="1" id="KW-0472">Membrane</keyword>
<accession>A0A0F6VYY9</accession>
<reference evidence="2 3" key="1">
    <citation type="submission" date="2015-03" db="EMBL/GenBank/DDBJ databases">
        <title>Genome assembly of Sandaracinus amylolyticus DSM 53668.</title>
        <authorList>
            <person name="Sharma G."/>
            <person name="Subramanian S."/>
        </authorList>
    </citation>
    <scope>NUCLEOTIDE SEQUENCE [LARGE SCALE GENOMIC DNA]</scope>
    <source>
        <strain evidence="2 3">DSM 53668</strain>
    </source>
</reference>